<evidence type="ECO:0008006" key="4">
    <source>
        <dbReference type="Google" id="ProtNLM"/>
    </source>
</evidence>
<dbReference type="GO" id="GO:0048255">
    <property type="term" value="P:mRNA stabilization"/>
    <property type="evidence" value="ECO:0007669"/>
    <property type="project" value="InterPro"/>
</dbReference>
<accession>A0A137NTW1</accession>
<proteinExistence type="predicted"/>
<name>A0A137NTW1_CONC2</name>
<feature type="region of interest" description="Disordered" evidence="1">
    <location>
        <begin position="75"/>
        <end position="102"/>
    </location>
</feature>
<dbReference type="Pfam" id="PF21071">
    <property type="entry name" value="LARP1_HEAT"/>
    <property type="match status" value="1"/>
</dbReference>
<dbReference type="GO" id="GO:0000339">
    <property type="term" value="F:RNA cap binding"/>
    <property type="evidence" value="ECO:0007669"/>
    <property type="project" value="InterPro"/>
</dbReference>
<dbReference type="EMBL" id="KQ964759">
    <property type="protein sequence ID" value="KXN66166.1"/>
    <property type="molecule type" value="Genomic_DNA"/>
</dbReference>
<keyword evidence="3" id="KW-1185">Reference proteome</keyword>
<dbReference type="AlphaFoldDB" id="A0A137NTW1"/>
<gene>
    <name evidence="2" type="ORF">CONCODRAFT_131882</name>
</gene>
<dbReference type="Proteomes" id="UP000070444">
    <property type="component" value="Unassembled WGS sequence"/>
</dbReference>
<dbReference type="OrthoDB" id="340227at2759"/>
<dbReference type="STRING" id="796925.A0A137NTW1"/>
<evidence type="ECO:0000256" key="1">
    <source>
        <dbReference type="SAM" id="MobiDB-lite"/>
    </source>
</evidence>
<organism evidence="2 3">
    <name type="scientific">Conidiobolus coronatus (strain ATCC 28846 / CBS 209.66 / NRRL 28638)</name>
    <name type="common">Delacroixia coronata</name>
    <dbReference type="NCBI Taxonomy" id="796925"/>
    <lineage>
        <taxon>Eukaryota</taxon>
        <taxon>Fungi</taxon>
        <taxon>Fungi incertae sedis</taxon>
        <taxon>Zoopagomycota</taxon>
        <taxon>Entomophthoromycotina</taxon>
        <taxon>Entomophthoromycetes</taxon>
        <taxon>Entomophthorales</taxon>
        <taxon>Ancylistaceae</taxon>
        <taxon>Conidiobolus</taxon>
    </lineage>
</organism>
<protein>
    <recommendedName>
        <fullName evidence="4">HTH La-type RNA-binding domain-containing protein</fullName>
    </recommendedName>
</protein>
<evidence type="ECO:0000313" key="3">
    <source>
        <dbReference type="Proteomes" id="UP000070444"/>
    </source>
</evidence>
<sequence>MPEDFGKMIKEGLDQYQSKLHGIDVKPSKKSEGDDDSNLSSSIGRSPGRKHININKPKSRKFPYLSPKFIPVRGQDHIPPIAGSMGTTPNSRSKYIRSQKDSRQYQAQSAVGWLLDKNDEDAQNPSSSVPKHYNYSGSYGSESILSSSMDAYGKSFPKFEHPSHELLRENGFVQHKYHKFHARALKDRKRLGIGHSQEMNTLFRFWSHFLRTHFNRQMFREFRKLALEDAESNYRYGLECLFRFFSYGLEKKFRGDLFKDFQELTLKDYEQGFYYGLEKFWAYLFYRQDKETRQLEIKEELTKVLEDFKTIEDFRKLDVKKSDQLSSSLRAKSIPKPSPLNKESL</sequence>
<evidence type="ECO:0000313" key="2">
    <source>
        <dbReference type="EMBL" id="KXN66166.1"/>
    </source>
</evidence>
<feature type="compositionally biased region" description="Basic residues" evidence="1">
    <location>
        <begin position="47"/>
        <end position="58"/>
    </location>
</feature>
<feature type="region of interest" description="Disordered" evidence="1">
    <location>
        <begin position="20"/>
        <end position="58"/>
    </location>
</feature>
<feature type="compositionally biased region" description="Basic and acidic residues" evidence="1">
    <location>
        <begin position="21"/>
        <end position="32"/>
    </location>
</feature>
<reference evidence="2 3" key="1">
    <citation type="journal article" date="2015" name="Genome Biol. Evol.">
        <title>Phylogenomic analyses indicate that early fungi evolved digesting cell walls of algal ancestors of land plants.</title>
        <authorList>
            <person name="Chang Y."/>
            <person name="Wang S."/>
            <person name="Sekimoto S."/>
            <person name="Aerts A.L."/>
            <person name="Choi C."/>
            <person name="Clum A."/>
            <person name="LaButti K.M."/>
            <person name="Lindquist E.A."/>
            <person name="Yee Ngan C."/>
            <person name="Ohm R.A."/>
            <person name="Salamov A.A."/>
            <person name="Grigoriev I.V."/>
            <person name="Spatafora J.W."/>
            <person name="Berbee M.L."/>
        </authorList>
    </citation>
    <scope>NUCLEOTIDE SEQUENCE [LARGE SCALE GENOMIC DNA]</scope>
    <source>
        <strain evidence="2 3">NRRL 28638</strain>
    </source>
</reference>
<dbReference type="SMART" id="SM00684">
    <property type="entry name" value="DM15"/>
    <property type="match status" value="3"/>
</dbReference>
<feature type="region of interest" description="Disordered" evidence="1">
    <location>
        <begin position="321"/>
        <end position="345"/>
    </location>
</feature>
<dbReference type="InterPro" id="IPR006607">
    <property type="entry name" value="DM15"/>
</dbReference>